<evidence type="ECO:0000313" key="1">
    <source>
        <dbReference type="EMBL" id="OAF69798.1"/>
    </source>
</evidence>
<evidence type="ECO:0000313" key="2">
    <source>
        <dbReference type="Proteomes" id="UP000078046"/>
    </source>
</evidence>
<accession>A0A177B687</accession>
<dbReference type="Proteomes" id="UP000078046">
    <property type="component" value="Unassembled WGS sequence"/>
</dbReference>
<dbReference type="EMBL" id="LWCA01000228">
    <property type="protein sequence ID" value="OAF69798.1"/>
    <property type="molecule type" value="Genomic_DNA"/>
</dbReference>
<protein>
    <submittedName>
        <fullName evidence="1">Uncharacterized protein</fullName>
    </submittedName>
</protein>
<name>A0A177B687_9BILA</name>
<sequence length="122" mass="14182">MENMITEHLKGDEIYSLHFDNKKLGGVEYQVSCLKNCRREIRLGVISLLDSKASTISDGIINLLESYNCSKSIKMIICDMTNTNSGRFNGVKLQKKIENRFLDKSQYIVCQHHIWDRILKHY</sequence>
<dbReference type="AlphaFoldDB" id="A0A177B687"/>
<organism evidence="1 2">
    <name type="scientific">Intoshia linei</name>
    <dbReference type="NCBI Taxonomy" id="1819745"/>
    <lineage>
        <taxon>Eukaryota</taxon>
        <taxon>Metazoa</taxon>
        <taxon>Spiralia</taxon>
        <taxon>Lophotrochozoa</taxon>
        <taxon>Mesozoa</taxon>
        <taxon>Orthonectida</taxon>
        <taxon>Rhopaluridae</taxon>
        <taxon>Intoshia</taxon>
    </lineage>
</organism>
<gene>
    <name evidence="1" type="ORF">A3Q56_02457</name>
</gene>
<keyword evidence="2" id="KW-1185">Reference proteome</keyword>
<reference evidence="1 2" key="1">
    <citation type="submission" date="2016-04" db="EMBL/GenBank/DDBJ databases">
        <title>The genome of Intoshia linei affirms orthonectids as highly simplified spiralians.</title>
        <authorList>
            <person name="Mikhailov K.V."/>
            <person name="Slusarev G.S."/>
            <person name="Nikitin M.A."/>
            <person name="Logacheva M.D."/>
            <person name="Penin A."/>
            <person name="Aleoshin V."/>
            <person name="Panchin Y.V."/>
        </authorList>
    </citation>
    <scope>NUCLEOTIDE SEQUENCE [LARGE SCALE GENOMIC DNA]</scope>
    <source>
        <strain evidence="1">Intl2013</strain>
        <tissue evidence="1">Whole animal</tissue>
    </source>
</reference>
<comment type="caution">
    <text evidence="1">The sequence shown here is derived from an EMBL/GenBank/DDBJ whole genome shotgun (WGS) entry which is preliminary data.</text>
</comment>
<proteinExistence type="predicted"/>
<dbReference type="OrthoDB" id="6287204at2759"/>